<dbReference type="AlphaFoldDB" id="E0NTE9"/>
<dbReference type="eggNOG" id="COG2327">
    <property type="taxonomic scope" value="Bacteria"/>
</dbReference>
<keyword evidence="3" id="KW-1185">Reference proteome</keyword>
<dbReference type="HOGENOM" id="CLU_071049_2_0_10"/>
<evidence type="ECO:0000313" key="2">
    <source>
        <dbReference type="EMBL" id="EFM01616.1"/>
    </source>
</evidence>
<comment type="caution">
    <text evidence="2">The sequence shown here is derived from an EMBL/GenBank/DDBJ whole genome shotgun (WGS) entry which is preliminary data.</text>
</comment>
<name>E0NTE9_9BACT</name>
<proteinExistence type="predicted"/>
<dbReference type="EMBL" id="AEEI01000049">
    <property type="protein sequence ID" value="EFM01616.1"/>
    <property type="molecule type" value="Genomic_DNA"/>
</dbReference>
<dbReference type="RefSeq" id="WP_006949558.1">
    <property type="nucleotide sequence ID" value="NZ_BAJI01000002.1"/>
</dbReference>
<dbReference type="Proteomes" id="UP000004394">
    <property type="component" value="Unassembled WGS sequence"/>
</dbReference>
<evidence type="ECO:0000259" key="1">
    <source>
        <dbReference type="Pfam" id="PF04230"/>
    </source>
</evidence>
<reference evidence="2" key="1">
    <citation type="submission" date="2010-07" db="EMBL/GenBank/DDBJ databases">
        <authorList>
            <person name="Muzny D."/>
            <person name="Qin X."/>
            <person name="Deng J."/>
            <person name="Jiang H."/>
            <person name="Liu Y."/>
            <person name="Qu J."/>
            <person name="Song X.-Z."/>
            <person name="Zhang L."/>
            <person name="Thornton R."/>
            <person name="Coyle M."/>
            <person name="Francisco L."/>
            <person name="Jackson L."/>
            <person name="Javaid M."/>
            <person name="Korchina V."/>
            <person name="Kovar C."/>
            <person name="Mata R."/>
            <person name="Mathew T."/>
            <person name="Ngo R."/>
            <person name="Nguyen L."/>
            <person name="Nguyen N."/>
            <person name="Okwuonu G."/>
            <person name="Ongeri F."/>
            <person name="Pham C."/>
            <person name="Simmons D."/>
            <person name="Wilczek-Boney K."/>
            <person name="Hale W."/>
            <person name="Jakkamsetti A."/>
            <person name="Pham P."/>
            <person name="Ruth R."/>
            <person name="San Lucas F."/>
            <person name="Warren J."/>
            <person name="Zhang J."/>
            <person name="Zhao Z."/>
            <person name="Zhou C."/>
            <person name="Zhu D."/>
            <person name="Lee S."/>
            <person name="Bess C."/>
            <person name="Blankenburg K."/>
            <person name="Forbes L."/>
            <person name="Fu Q."/>
            <person name="Gubbala S."/>
            <person name="Hirani K."/>
            <person name="Jayaseelan J.C."/>
            <person name="Lara F."/>
            <person name="Munidasa M."/>
            <person name="Palculict T."/>
            <person name="Patil S."/>
            <person name="Pu L.-L."/>
            <person name="Saada N."/>
            <person name="Tang L."/>
            <person name="Weissenberger G."/>
            <person name="Zhu Y."/>
            <person name="Hemphill L."/>
            <person name="Shang Y."/>
            <person name="Youmans B."/>
            <person name="Ayvaz T."/>
            <person name="Ross M."/>
            <person name="Santibanez J."/>
            <person name="Aqrawi P."/>
            <person name="Gross S."/>
            <person name="Joshi V."/>
            <person name="Fowler G."/>
            <person name="Nazareth L."/>
            <person name="Reid J."/>
            <person name="Worley K."/>
            <person name="Petrosino J."/>
            <person name="Highlander S."/>
            <person name="Gibbs R."/>
        </authorList>
    </citation>
    <scope>NUCLEOTIDE SEQUENCE [LARGE SCALE GENOMIC DNA]</scope>
    <source>
        <strain evidence="2">DSM 16973</strain>
    </source>
</reference>
<feature type="domain" description="Polysaccharide pyruvyl transferase" evidence="1">
    <location>
        <begin position="78"/>
        <end position="229"/>
    </location>
</feature>
<protein>
    <submittedName>
        <fullName evidence="2">ExoV-like protein</fullName>
    </submittedName>
</protein>
<dbReference type="InterPro" id="IPR007345">
    <property type="entry name" value="Polysacch_pyruvyl_Trfase"/>
</dbReference>
<accession>E0NTE9</accession>
<organism evidence="2 3">
    <name type="scientific">Hoylesella marshii DSM 16973 = JCM 13450</name>
    <dbReference type="NCBI Taxonomy" id="862515"/>
    <lineage>
        <taxon>Bacteria</taxon>
        <taxon>Pseudomonadati</taxon>
        <taxon>Bacteroidota</taxon>
        <taxon>Bacteroidia</taxon>
        <taxon>Bacteroidales</taxon>
        <taxon>Prevotellaceae</taxon>
        <taxon>Hoylesella</taxon>
    </lineage>
</organism>
<dbReference type="OrthoDB" id="9803627at2"/>
<evidence type="ECO:0000313" key="3">
    <source>
        <dbReference type="Proteomes" id="UP000004394"/>
    </source>
</evidence>
<dbReference type="Pfam" id="PF04230">
    <property type="entry name" value="PS_pyruv_trans"/>
    <property type="match status" value="1"/>
</dbReference>
<dbReference type="BioCyc" id="PMAR862515-HMP:GMOO-1474-MONOMER"/>
<gene>
    <name evidence="2" type="ORF">HMPREF0658_1451</name>
</gene>
<sequence>MHLLKKIWVQIRDIYFYFFRNAIIINGYVDDLTWLGIRHRNWGDDLNYYLIPLISGRPVIFYHHFWLARKLRFKNYLCIGTLLDAVNYSNPQTIVWGSGVSGQERTFVLPKKILSVRGKKTREFLTRYQIDSPNVLGDPALLLPLYYTPPSPPKKYKLGIIPHVVDLDYPAIQEIQEKFPHEVLIINLARYEKWTDIIDQISICECIASSSLHGLIVSDAYGIPNCWIELSGNLSGGYFKFYDYASSVQRLLVKPYSVSTSNDIASCIKLCKEWKTPLIDTQSILQSCPFYKKEKHKRKSQT</sequence>
<dbReference type="STRING" id="862515.HMPREF0658_1451"/>